<dbReference type="OrthoDB" id="416217at2759"/>
<feature type="region of interest" description="Disordered" evidence="2">
    <location>
        <begin position="55"/>
        <end position="74"/>
    </location>
</feature>
<dbReference type="Pfam" id="PF00172">
    <property type="entry name" value="Zn_clus"/>
    <property type="match status" value="1"/>
</dbReference>
<evidence type="ECO:0000313" key="5">
    <source>
        <dbReference type="Proteomes" id="UP000016922"/>
    </source>
</evidence>
<dbReference type="GO" id="GO:0008270">
    <property type="term" value="F:zinc ion binding"/>
    <property type="evidence" value="ECO:0007669"/>
    <property type="project" value="InterPro"/>
</dbReference>
<dbReference type="RefSeq" id="XP_008087143.1">
    <property type="nucleotide sequence ID" value="XM_008088952.1"/>
</dbReference>
<accession>S3CKV8</accession>
<evidence type="ECO:0000313" key="4">
    <source>
        <dbReference type="EMBL" id="EPE25824.1"/>
    </source>
</evidence>
<dbReference type="GO" id="GO:0003677">
    <property type="term" value="F:DNA binding"/>
    <property type="evidence" value="ECO:0007669"/>
    <property type="project" value="UniProtKB-KW"/>
</dbReference>
<dbReference type="InterPro" id="IPR001138">
    <property type="entry name" value="Zn2Cys6_DnaBD"/>
</dbReference>
<evidence type="ECO:0000256" key="1">
    <source>
        <dbReference type="ARBA" id="ARBA00023242"/>
    </source>
</evidence>
<dbReference type="EMBL" id="KE145371">
    <property type="protein sequence ID" value="EPE25824.1"/>
    <property type="molecule type" value="Genomic_DNA"/>
</dbReference>
<name>S3CKV8_GLAL2</name>
<feature type="domain" description="Zn(2)-C6 fungal-type" evidence="3">
    <location>
        <begin position="20"/>
        <end position="50"/>
    </location>
</feature>
<dbReference type="Proteomes" id="UP000016922">
    <property type="component" value="Unassembled WGS sequence"/>
</dbReference>
<dbReference type="PROSITE" id="PS00463">
    <property type="entry name" value="ZN2_CY6_FUNGAL_1"/>
    <property type="match status" value="1"/>
</dbReference>
<feature type="compositionally biased region" description="Low complexity" evidence="2">
    <location>
        <begin position="55"/>
        <end position="64"/>
    </location>
</feature>
<dbReference type="InterPro" id="IPR036864">
    <property type="entry name" value="Zn2-C6_fun-type_DNA-bd_sf"/>
</dbReference>
<dbReference type="CDD" id="cd00067">
    <property type="entry name" value="GAL4"/>
    <property type="match status" value="1"/>
</dbReference>
<dbReference type="SMART" id="SM00066">
    <property type="entry name" value="GAL4"/>
    <property type="match status" value="1"/>
</dbReference>
<keyword evidence="1" id="KW-0539">Nucleus</keyword>
<organism evidence="4 5">
    <name type="scientific">Glarea lozoyensis (strain ATCC 20868 / MF5171)</name>
    <dbReference type="NCBI Taxonomy" id="1116229"/>
    <lineage>
        <taxon>Eukaryota</taxon>
        <taxon>Fungi</taxon>
        <taxon>Dikarya</taxon>
        <taxon>Ascomycota</taxon>
        <taxon>Pezizomycotina</taxon>
        <taxon>Leotiomycetes</taxon>
        <taxon>Helotiales</taxon>
        <taxon>Helotiaceae</taxon>
        <taxon>Glarea</taxon>
    </lineage>
</organism>
<gene>
    <name evidence="4" type="ORF">GLAREA_01736</name>
</gene>
<dbReference type="eggNOG" id="ENOG502QRM1">
    <property type="taxonomic scope" value="Eukaryota"/>
</dbReference>
<dbReference type="HOGENOM" id="CLU_024934_5_2_1"/>
<dbReference type="InterPro" id="IPR021858">
    <property type="entry name" value="Fun_TF"/>
</dbReference>
<dbReference type="AlphaFoldDB" id="S3CKV8"/>
<keyword evidence="5" id="KW-1185">Reference proteome</keyword>
<reference evidence="4 5" key="1">
    <citation type="journal article" date="2013" name="BMC Genomics">
        <title>Genomics-driven discovery of the pneumocandin biosynthetic gene cluster in the fungus Glarea lozoyensis.</title>
        <authorList>
            <person name="Chen L."/>
            <person name="Yue Q."/>
            <person name="Zhang X."/>
            <person name="Xiang M."/>
            <person name="Wang C."/>
            <person name="Li S."/>
            <person name="Che Y."/>
            <person name="Ortiz-Lopez F.J."/>
            <person name="Bills G.F."/>
            <person name="Liu X."/>
            <person name="An Z."/>
        </authorList>
    </citation>
    <scope>NUCLEOTIDE SEQUENCE [LARGE SCALE GENOMIC DNA]</scope>
    <source>
        <strain evidence="5">ATCC 20868 / MF5171</strain>
    </source>
</reference>
<sequence>MPDTDEFKGARKPHRKTRTGCASCKKRRIKCDEAKPTCLNCKKHNIACPFSISSSSLTSDSDSTQNPPSNARRFVPSRYQDQVLPSSVCQKRDLSPATHLTPTGVQNSPVIPTFTAEEFELWHHFLMITCPTIGDDPGSLRFWQMNVPNIGFSNQFVLHLTLALAAFHLGRTNPERRAKYIALAEKHETIALQGVTTVLPGLDSMNCEALYAAATLICFCYLAKGPQSGEFIAFSETGNIQWLILLGGVRSIMDSKRAELYAAVLGPIQEASASYKPAKRKRDSVPDYVQPLEELRRHIESRAATYSFDAGICLKVLDNLVKSFHAVYERIIRTGEDDRRHSPQVFGWLYRLPPEFTQLLIEKCSAGLIILAHFVVLLKEIDYYWFIEGWAEHMMSGIKNILGKEHETLIEWPIRQIRRAEA</sequence>
<dbReference type="GO" id="GO:0000981">
    <property type="term" value="F:DNA-binding transcription factor activity, RNA polymerase II-specific"/>
    <property type="evidence" value="ECO:0007669"/>
    <property type="project" value="InterPro"/>
</dbReference>
<dbReference type="OMA" id="MRGVRSI"/>
<dbReference type="KEGG" id="glz:GLAREA_01736"/>
<dbReference type="PRINTS" id="PR00755">
    <property type="entry name" value="AFLATOXINBRP"/>
</dbReference>
<dbReference type="Pfam" id="PF11951">
    <property type="entry name" value="Fungal_trans_2"/>
    <property type="match status" value="1"/>
</dbReference>
<dbReference type="PROSITE" id="PS50048">
    <property type="entry name" value="ZN2_CY6_FUNGAL_2"/>
    <property type="match status" value="1"/>
</dbReference>
<dbReference type="SUPFAM" id="SSF57701">
    <property type="entry name" value="Zn2/Cys6 DNA-binding domain"/>
    <property type="match status" value="1"/>
</dbReference>
<dbReference type="PANTHER" id="PTHR47657:SF13">
    <property type="entry name" value="ZN(2)-C6 FUNGAL-TYPE DOMAIN-CONTAINING PROTEIN-RELATED"/>
    <property type="match status" value="1"/>
</dbReference>
<proteinExistence type="predicted"/>
<evidence type="ECO:0000259" key="3">
    <source>
        <dbReference type="PROSITE" id="PS50048"/>
    </source>
</evidence>
<dbReference type="Gene3D" id="4.10.240.10">
    <property type="entry name" value="Zn(2)-C6 fungal-type DNA-binding domain"/>
    <property type="match status" value="1"/>
</dbReference>
<keyword evidence="4" id="KW-0238">DNA-binding</keyword>
<evidence type="ECO:0000256" key="2">
    <source>
        <dbReference type="SAM" id="MobiDB-lite"/>
    </source>
</evidence>
<protein>
    <submittedName>
        <fullName evidence="4">Zn2/Cys6 DNA-binding protein</fullName>
    </submittedName>
</protein>
<dbReference type="GeneID" id="19460794"/>
<dbReference type="PANTHER" id="PTHR47657">
    <property type="entry name" value="STEROL REGULATORY ELEMENT-BINDING PROTEIN ECM22"/>
    <property type="match status" value="1"/>
</dbReference>
<dbReference type="InterPro" id="IPR052400">
    <property type="entry name" value="Zn2-C6_fungal_TF"/>
</dbReference>